<dbReference type="Proteomes" id="UP000324639">
    <property type="component" value="Chromosome Bgt_-02"/>
</dbReference>
<keyword evidence="2" id="KW-1185">Reference proteome</keyword>
<protein>
    <submittedName>
        <fullName evidence="1">Bgt-51060</fullName>
    </submittedName>
</protein>
<proteinExistence type="predicted"/>
<gene>
    <name evidence="1" type="ORF">BGT96224V316_LOCUS1219</name>
</gene>
<evidence type="ECO:0000313" key="2">
    <source>
        <dbReference type="Proteomes" id="UP000324639"/>
    </source>
</evidence>
<dbReference type="EMBL" id="LR026985">
    <property type="protein sequence ID" value="VCU39972.1"/>
    <property type="molecule type" value="Genomic_DNA"/>
</dbReference>
<reference evidence="1 2" key="1">
    <citation type="submission" date="2018-08" db="EMBL/GenBank/DDBJ databases">
        <authorList>
            <person name="Muller C M."/>
        </authorList>
    </citation>
    <scope>NUCLEOTIDE SEQUENCE [LARGE SCALE GENOMIC DNA]</scope>
</reference>
<sequence length="29" mass="3361">MLLDSDAQILDRLIVRTLYRTKPMLANIS</sequence>
<evidence type="ECO:0000313" key="1">
    <source>
        <dbReference type="EMBL" id="VCU39972.1"/>
    </source>
</evidence>
<dbReference type="AlphaFoldDB" id="A0A9X9L9B7"/>
<accession>A0A9X9L9B7</accession>
<organism evidence="1 2">
    <name type="scientific">Blumeria graminis f. sp. tritici</name>
    <dbReference type="NCBI Taxonomy" id="62690"/>
    <lineage>
        <taxon>Eukaryota</taxon>
        <taxon>Fungi</taxon>
        <taxon>Dikarya</taxon>
        <taxon>Ascomycota</taxon>
        <taxon>Pezizomycotina</taxon>
        <taxon>Leotiomycetes</taxon>
        <taxon>Erysiphales</taxon>
        <taxon>Erysiphaceae</taxon>
        <taxon>Blumeria</taxon>
    </lineage>
</organism>
<name>A0A9X9L9B7_BLUGR</name>